<dbReference type="Proteomes" id="UP001303160">
    <property type="component" value="Unassembled WGS sequence"/>
</dbReference>
<keyword evidence="8" id="KW-1185">Reference proteome</keyword>
<dbReference type="PANTHER" id="PTHR24305:SF232">
    <property type="entry name" value="P450, PUTATIVE (EUROFUNG)-RELATED"/>
    <property type="match status" value="1"/>
</dbReference>
<dbReference type="Gene3D" id="1.10.630.10">
    <property type="entry name" value="Cytochrome P450"/>
    <property type="match status" value="1"/>
</dbReference>
<evidence type="ECO:0000256" key="5">
    <source>
        <dbReference type="ARBA" id="ARBA00023004"/>
    </source>
</evidence>
<comment type="caution">
    <text evidence="7">The sequence shown here is derived from an EMBL/GenBank/DDBJ whole genome shotgun (WGS) entry which is preliminary data.</text>
</comment>
<dbReference type="PANTHER" id="PTHR24305">
    <property type="entry name" value="CYTOCHROME P450"/>
    <property type="match status" value="1"/>
</dbReference>
<evidence type="ECO:0000256" key="6">
    <source>
        <dbReference type="RuleBase" id="RU000461"/>
    </source>
</evidence>
<dbReference type="PROSITE" id="PS00086">
    <property type="entry name" value="CYTOCHROME_P450"/>
    <property type="match status" value="1"/>
</dbReference>
<keyword evidence="3 6" id="KW-0349">Heme</keyword>
<keyword evidence="6" id="KW-0560">Oxidoreductase</keyword>
<evidence type="ECO:0000256" key="1">
    <source>
        <dbReference type="ARBA" id="ARBA00001971"/>
    </source>
</evidence>
<sequence length="586" mass="66429">MAVRIPSISFYLAATEHSVPETIVCLLGCSLIALLIRWALLPKPLPGIPYNKEALNRVSGDVPELKASSGVRAFMRAQFLKHNSPIVQVFMSPISKPWVLIGDFREAHDIATSRSNEFDKSKLTSDSFKGIVPQSFVSYKADHPVYKHSKDLLRDLMTPSFFRNVSAPETYRNILFLVELWEVKLQLGGDRAFGAARDFYKAILDVFMGVTFDRLSTDTLITRQIENLRHQLGRGGFPSSTNQQEPVMFEDLPLPSDLEAVVYLVESINVGFQSPVPRISHWLYLHKPHSLQMTRLKRALIRKKVQEGIARLGRVGEKEPTLISALDAMLLREKASAEKVGIEPDFYGEAIHDELFTFIAGGHDNSASLCTWWVKFMTRYQSTQAQLRQSLRSAHSTAVSERRLPTVYEILDTRVHFLDAVIDETIRCSHIVPVTAREALVDTQILGRSIPKGTHVYLLSNGPSFLLPALDVDERLRTETARATKKRYGVWDPLTIAEFMPERWLKFDGDELVYNPLAGPQMAFGDGPRGCFGRKMVYLEMRIVMTLLTWSFEFLELGEDLNTFETTESSTENPQDCNIKLRKINY</sequence>
<reference evidence="7" key="1">
    <citation type="journal article" date="2023" name="Mol. Phylogenet. Evol.">
        <title>Genome-scale phylogeny and comparative genomics of the fungal order Sordariales.</title>
        <authorList>
            <person name="Hensen N."/>
            <person name="Bonometti L."/>
            <person name="Westerberg I."/>
            <person name="Brannstrom I.O."/>
            <person name="Guillou S."/>
            <person name="Cros-Aarteil S."/>
            <person name="Calhoun S."/>
            <person name="Haridas S."/>
            <person name="Kuo A."/>
            <person name="Mondo S."/>
            <person name="Pangilinan J."/>
            <person name="Riley R."/>
            <person name="LaButti K."/>
            <person name="Andreopoulos B."/>
            <person name="Lipzen A."/>
            <person name="Chen C."/>
            <person name="Yan M."/>
            <person name="Daum C."/>
            <person name="Ng V."/>
            <person name="Clum A."/>
            <person name="Steindorff A."/>
            <person name="Ohm R.A."/>
            <person name="Martin F."/>
            <person name="Silar P."/>
            <person name="Natvig D.O."/>
            <person name="Lalanne C."/>
            <person name="Gautier V."/>
            <person name="Ament-Velasquez S.L."/>
            <person name="Kruys A."/>
            <person name="Hutchinson M.I."/>
            <person name="Powell A.J."/>
            <person name="Barry K."/>
            <person name="Miller A.N."/>
            <person name="Grigoriev I.V."/>
            <person name="Debuchy R."/>
            <person name="Gladieux P."/>
            <person name="Hiltunen Thoren M."/>
            <person name="Johannesson H."/>
        </authorList>
    </citation>
    <scope>NUCLEOTIDE SEQUENCE</scope>
    <source>
        <strain evidence="7">CBS 315.58</strain>
    </source>
</reference>
<dbReference type="AlphaFoldDB" id="A0AAN7AVT4"/>
<keyword evidence="5 6" id="KW-0408">Iron</keyword>
<dbReference type="GO" id="GO:0016705">
    <property type="term" value="F:oxidoreductase activity, acting on paired donors, with incorporation or reduction of molecular oxygen"/>
    <property type="evidence" value="ECO:0007669"/>
    <property type="project" value="InterPro"/>
</dbReference>
<evidence type="ECO:0000256" key="4">
    <source>
        <dbReference type="ARBA" id="ARBA00022723"/>
    </source>
</evidence>
<comment type="similarity">
    <text evidence="2 6">Belongs to the cytochrome P450 family.</text>
</comment>
<dbReference type="GO" id="GO:0005506">
    <property type="term" value="F:iron ion binding"/>
    <property type="evidence" value="ECO:0007669"/>
    <property type="project" value="InterPro"/>
</dbReference>
<evidence type="ECO:0000256" key="2">
    <source>
        <dbReference type="ARBA" id="ARBA00010617"/>
    </source>
</evidence>
<dbReference type="InterPro" id="IPR036396">
    <property type="entry name" value="Cyt_P450_sf"/>
</dbReference>
<dbReference type="InterPro" id="IPR017972">
    <property type="entry name" value="Cyt_P450_CS"/>
</dbReference>
<comment type="cofactor">
    <cofactor evidence="1">
        <name>heme</name>
        <dbReference type="ChEBI" id="CHEBI:30413"/>
    </cofactor>
</comment>
<evidence type="ECO:0000313" key="7">
    <source>
        <dbReference type="EMBL" id="KAK4201188.1"/>
    </source>
</evidence>
<dbReference type="InterPro" id="IPR050121">
    <property type="entry name" value="Cytochrome_P450_monoxygenase"/>
</dbReference>
<dbReference type="SUPFAM" id="SSF48264">
    <property type="entry name" value="Cytochrome P450"/>
    <property type="match status" value="1"/>
</dbReference>
<keyword evidence="6" id="KW-0503">Monooxygenase</keyword>
<dbReference type="Pfam" id="PF00067">
    <property type="entry name" value="p450"/>
    <property type="match status" value="2"/>
</dbReference>
<evidence type="ECO:0000313" key="8">
    <source>
        <dbReference type="Proteomes" id="UP001303160"/>
    </source>
</evidence>
<reference evidence="7" key="2">
    <citation type="submission" date="2023-05" db="EMBL/GenBank/DDBJ databases">
        <authorList>
            <consortium name="Lawrence Berkeley National Laboratory"/>
            <person name="Steindorff A."/>
            <person name="Hensen N."/>
            <person name="Bonometti L."/>
            <person name="Westerberg I."/>
            <person name="Brannstrom I.O."/>
            <person name="Guillou S."/>
            <person name="Cros-Aarteil S."/>
            <person name="Calhoun S."/>
            <person name="Haridas S."/>
            <person name="Kuo A."/>
            <person name="Mondo S."/>
            <person name="Pangilinan J."/>
            <person name="Riley R."/>
            <person name="Labutti K."/>
            <person name="Andreopoulos B."/>
            <person name="Lipzen A."/>
            <person name="Chen C."/>
            <person name="Yanf M."/>
            <person name="Daum C."/>
            <person name="Ng V."/>
            <person name="Clum A."/>
            <person name="Ohm R."/>
            <person name="Martin F."/>
            <person name="Silar P."/>
            <person name="Natvig D."/>
            <person name="Lalanne C."/>
            <person name="Gautier V."/>
            <person name="Ament-Velasquez S.L."/>
            <person name="Kruys A."/>
            <person name="Hutchinson M.I."/>
            <person name="Powell A.J."/>
            <person name="Barry K."/>
            <person name="Miller A.N."/>
            <person name="Grigoriev I.V."/>
            <person name="Debuchy R."/>
            <person name="Gladieux P."/>
            <person name="Thoren M.H."/>
            <person name="Johannesson H."/>
        </authorList>
    </citation>
    <scope>NUCLEOTIDE SEQUENCE</scope>
    <source>
        <strain evidence="7">CBS 315.58</strain>
    </source>
</reference>
<dbReference type="GO" id="GO:0004497">
    <property type="term" value="F:monooxygenase activity"/>
    <property type="evidence" value="ECO:0007669"/>
    <property type="project" value="UniProtKB-KW"/>
</dbReference>
<protein>
    <submittedName>
        <fullName evidence="7">Cytochrome P450</fullName>
    </submittedName>
</protein>
<name>A0AAN7AVT4_9PEZI</name>
<accession>A0AAN7AVT4</accession>
<dbReference type="EMBL" id="MU863910">
    <property type="protein sequence ID" value="KAK4201188.1"/>
    <property type="molecule type" value="Genomic_DNA"/>
</dbReference>
<organism evidence="7 8">
    <name type="scientific">Triangularia verruculosa</name>
    <dbReference type="NCBI Taxonomy" id="2587418"/>
    <lineage>
        <taxon>Eukaryota</taxon>
        <taxon>Fungi</taxon>
        <taxon>Dikarya</taxon>
        <taxon>Ascomycota</taxon>
        <taxon>Pezizomycotina</taxon>
        <taxon>Sordariomycetes</taxon>
        <taxon>Sordariomycetidae</taxon>
        <taxon>Sordariales</taxon>
        <taxon>Podosporaceae</taxon>
        <taxon>Triangularia</taxon>
    </lineage>
</organism>
<dbReference type="InterPro" id="IPR001128">
    <property type="entry name" value="Cyt_P450"/>
</dbReference>
<proteinExistence type="inferred from homology"/>
<keyword evidence="4 6" id="KW-0479">Metal-binding</keyword>
<gene>
    <name evidence="7" type="ORF">QBC40DRAFT_339289</name>
</gene>
<evidence type="ECO:0000256" key="3">
    <source>
        <dbReference type="ARBA" id="ARBA00022617"/>
    </source>
</evidence>
<dbReference type="GO" id="GO:0020037">
    <property type="term" value="F:heme binding"/>
    <property type="evidence" value="ECO:0007669"/>
    <property type="project" value="InterPro"/>
</dbReference>